<sequence>MVRFKKRYLLVDISCKDGKVDERIDGRILFDTVKKAVTSAHGDYGMACVARSLKVKYLNSVTGVAFIACARDYYRMVWSAVTFIRTITIKNDVHPCVFRVLHVGGTILSCQKFLIRHNKDQLLQLLQNCKTPVERKKVLKIIKKAEKEEVSLGSVLKGNRKTTENRRKNYAIAHDDEHFDSD</sequence>
<dbReference type="GO" id="GO:0005730">
    <property type="term" value="C:nucleolus"/>
    <property type="evidence" value="ECO:0007669"/>
    <property type="project" value="UniProtKB-SubCell"/>
</dbReference>
<dbReference type="InterPro" id="IPR038085">
    <property type="entry name" value="Rnp2-like_sf"/>
</dbReference>
<evidence type="ECO:0000256" key="1">
    <source>
        <dbReference type="ARBA" id="ARBA00010800"/>
    </source>
</evidence>
<evidence type="ECO:0000256" key="2">
    <source>
        <dbReference type="ARBA" id="ARBA00022552"/>
    </source>
</evidence>
<gene>
    <name evidence="7" type="primary">Pop5</name>
    <name evidence="7" type="ORF">AWC38_SpisGene7948</name>
</gene>
<evidence type="ECO:0000256" key="6">
    <source>
        <dbReference type="PIRNR" id="PIRNR023803"/>
    </source>
</evidence>
<dbReference type="Gene3D" id="3.30.70.3250">
    <property type="entry name" value="Ribonuclease P, Pop5 subunit"/>
    <property type="match status" value="1"/>
</dbReference>
<dbReference type="GO" id="GO:0030677">
    <property type="term" value="C:ribonuclease P complex"/>
    <property type="evidence" value="ECO:0007669"/>
    <property type="project" value="InterPro"/>
</dbReference>
<protein>
    <recommendedName>
        <fullName evidence="5 6">Ribonuclease P/MRP protein subunit POP5</fullName>
    </recommendedName>
</protein>
<dbReference type="InterPro" id="IPR016819">
    <property type="entry name" value="RNase_P/MRP_POP5"/>
</dbReference>
<reference evidence="8" key="1">
    <citation type="journal article" date="2017" name="bioRxiv">
        <title>Comparative analysis of the genomes of Stylophora pistillata and Acropora digitifera provides evidence for extensive differences between species of corals.</title>
        <authorList>
            <person name="Voolstra C.R."/>
            <person name="Li Y."/>
            <person name="Liew Y.J."/>
            <person name="Baumgarten S."/>
            <person name="Zoccola D."/>
            <person name="Flot J.-F."/>
            <person name="Tambutte S."/>
            <person name="Allemand D."/>
            <person name="Aranda M."/>
        </authorList>
    </citation>
    <scope>NUCLEOTIDE SEQUENCE [LARGE SCALE GENOMIC DNA]</scope>
</reference>
<accession>A0A2B4SFS5</accession>
<dbReference type="EMBL" id="LSMT01000105">
    <property type="protein sequence ID" value="PFX27372.1"/>
    <property type="molecule type" value="Genomic_DNA"/>
</dbReference>
<evidence type="ECO:0000256" key="4">
    <source>
        <dbReference type="ARBA" id="ARBA00023242"/>
    </source>
</evidence>
<dbReference type="AlphaFoldDB" id="A0A2B4SFS5"/>
<dbReference type="OrthoDB" id="24745at2759"/>
<dbReference type="PIRSF" id="PIRSF023803">
    <property type="entry name" value="Ribonuclease_P_prd"/>
    <property type="match status" value="1"/>
</dbReference>
<keyword evidence="2" id="KW-0698">rRNA processing</keyword>
<comment type="subcellular location">
    <subcellularLocation>
        <location evidence="6">Nucleus</location>
        <location evidence="6">Nucleolus</location>
    </subcellularLocation>
</comment>
<dbReference type="InterPro" id="IPR002759">
    <property type="entry name" value="Pop5/Rpp14/Rnp2-like"/>
</dbReference>
<comment type="similarity">
    <text evidence="1 6">Belongs to the eukaryotic/archaeal RNase P protein component 2 family.</text>
</comment>
<dbReference type="SUPFAM" id="SSF160350">
    <property type="entry name" value="Rnp2-like"/>
    <property type="match status" value="1"/>
</dbReference>
<keyword evidence="8" id="KW-1185">Reference proteome</keyword>
<dbReference type="GO" id="GO:0001682">
    <property type="term" value="P:tRNA 5'-leader removal"/>
    <property type="evidence" value="ECO:0007669"/>
    <property type="project" value="InterPro"/>
</dbReference>
<evidence type="ECO:0000313" key="7">
    <source>
        <dbReference type="EMBL" id="PFX27372.1"/>
    </source>
</evidence>
<dbReference type="GO" id="GO:0006364">
    <property type="term" value="P:rRNA processing"/>
    <property type="evidence" value="ECO:0007669"/>
    <property type="project" value="UniProtKB-KW"/>
</dbReference>
<evidence type="ECO:0000256" key="3">
    <source>
        <dbReference type="ARBA" id="ARBA00022694"/>
    </source>
</evidence>
<evidence type="ECO:0000313" key="8">
    <source>
        <dbReference type="Proteomes" id="UP000225706"/>
    </source>
</evidence>
<keyword evidence="3 6" id="KW-0819">tRNA processing</keyword>
<proteinExistence type="inferred from homology"/>
<dbReference type="STRING" id="50429.A0A2B4SFS5"/>
<comment type="caution">
    <text evidence="7">The sequence shown here is derived from an EMBL/GenBank/DDBJ whole genome shotgun (WGS) entry which is preliminary data.</text>
</comment>
<comment type="function">
    <text evidence="6">Component of ribonuclease P, a protein complex that generates mature tRNA molecules by cleaving their 5'-ends.</text>
</comment>
<organism evidence="7 8">
    <name type="scientific">Stylophora pistillata</name>
    <name type="common">Smooth cauliflower coral</name>
    <dbReference type="NCBI Taxonomy" id="50429"/>
    <lineage>
        <taxon>Eukaryota</taxon>
        <taxon>Metazoa</taxon>
        <taxon>Cnidaria</taxon>
        <taxon>Anthozoa</taxon>
        <taxon>Hexacorallia</taxon>
        <taxon>Scleractinia</taxon>
        <taxon>Astrocoeniina</taxon>
        <taxon>Pocilloporidae</taxon>
        <taxon>Stylophora</taxon>
    </lineage>
</organism>
<dbReference type="PANTHER" id="PTHR48414:SF1">
    <property type="entry name" value="POP5 HOMOLOG, RIBONUCLEASE P_MRP SUBUNIT"/>
    <property type="match status" value="1"/>
</dbReference>
<dbReference type="PANTHER" id="PTHR48414">
    <property type="entry name" value="POP5 HOMOLOG, RIBONUCLEASE P_MRP SUBUNIT"/>
    <property type="match status" value="1"/>
</dbReference>
<dbReference type="Pfam" id="PF01900">
    <property type="entry name" value="RNase_P_Rpp14"/>
    <property type="match status" value="1"/>
</dbReference>
<keyword evidence="4 6" id="KW-0539">Nucleus</keyword>
<evidence type="ECO:0000256" key="5">
    <source>
        <dbReference type="ARBA" id="ARBA00044198"/>
    </source>
</evidence>
<dbReference type="GO" id="GO:0033204">
    <property type="term" value="F:ribonuclease P RNA binding"/>
    <property type="evidence" value="ECO:0007669"/>
    <property type="project" value="InterPro"/>
</dbReference>
<dbReference type="Proteomes" id="UP000225706">
    <property type="component" value="Unassembled WGS sequence"/>
</dbReference>
<name>A0A2B4SFS5_STYPI</name>